<sequence length="228" mass="25913">MSQLYRIFSQEVGQFCADSSKPDCSKNLLITGLKNLANVDDDKLDEMDPYQRNAKDIIWRAMVGNNRQTASRLGQQSFHAGDDDPLAVGDNELPQESSKTNDYAHPNDNGSGPYLVGPMVIRVYPDGRPVPNDSKRPLPRDEDIDDILPKNKQLPSIVELESSASSKSENRQVPQQQQLSPHPVLSRQMLPPRFSFRRLGTGNRYYSPRLTQLRPIYPNNLLVRDRYY</sequence>
<reference evidence="1" key="1">
    <citation type="submission" date="2023-04" db="EMBL/GenBank/DDBJ databases">
        <title>A chromosome-level genome assembly of the parasitoid wasp Eretmocerus hayati.</title>
        <authorList>
            <person name="Zhong Y."/>
            <person name="Liu S."/>
            <person name="Liu Y."/>
        </authorList>
    </citation>
    <scope>NUCLEOTIDE SEQUENCE</scope>
    <source>
        <strain evidence="1">ZJU_SS_LIU_2023</strain>
    </source>
</reference>
<dbReference type="Proteomes" id="UP001239111">
    <property type="component" value="Chromosome 2"/>
</dbReference>
<protein>
    <submittedName>
        <fullName evidence="1">Uncharacterized protein</fullName>
    </submittedName>
</protein>
<evidence type="ECO:0000313" key="1">
    <source>
        <dbReference type="EMBL" id="KAJ8679688.1"/>
    </source>
</evidence>
<evidence type="ECO:0000313" key="2">
    <source>
        <dbReference type="Proteomes" id="UP001239111"/>
    </source>
</evidence>
<organism evidence="1 2">
    <name type="scientific">Eretmocerus hayati</name>
    <dbReference type="NCBI Taxonomy" id="131215"/>
    <lineage>
        <taxon>Eukaryota</taxon>
        <taxon>Metazoa</taxon>
        <taxon>Ecdysozoa</taxon>
        <taxon>Arthropoda</taxon>
        <taxon>Hexapoda</taxon>
        <taxon>Insecta</taxon>
        <taxon>Pterygota</taxon>
        <taxon>Neoptera</taxon>
        <taxon>Endopterygota</taxon>
        <taxon>Hymenoptera</taxon>
        <taxon>Apocrita</taxon>
        <taxon>Proctotrupomorpha</taxon>
        <taxon>Chalcidoidea</taxon>
        <taxon>Aphelinidae</taxon>
        <taxon>Aphelininae</taxon>
        <taxon>Eretmocerus</taxon>
    </lineage>
</organism>
<dbReference type="EMBL" id="CM056742">
    <property type="protein sequence ID" value="KAJ8679688.1"/>
    <property type="molecule type" value="Genomic_DNA"/>
</dbReference>
<accession>A0ACC2P8C3</accession>
<proteinExistence type="predicted"/>
<name>A0ACC2P8C3_9HYME</name>
<gene>
    <name evidence="1" type="ORF">QAD02_015475</name>
</gene>
<keyword evidence="2" id="KW-1185">Reference proteome</keyword>
<comment type="caution">
    <text evidence="1">The sequence shown here is derived from an EMBL/GenBank/DDBJ whole genome shotgun (WGS) entry which is preliminary data.</text>
</comment>